<comment type="caution">
    <text evidence="10">The sequence shown here is derived from an EMBL/GenBank/DDBJ whole genome shotgun (WGS) entry which is preliminary data.</text>
</comment>
<gene>
    <name evidence="10" type="ORF">QM481_01425</name>
</gene>
<dbReference type="InterPro" id="IPR036942">
    <property type="entry name" value="Beta-barrel_TonB_sf"/>
</dbReference>
<dbReference type="EMBL" id="JASHIE010000001">
    <property type="protein sequence ID" value="MDI9873169.1"/>
    <property type="molecule type" value="Genomic_DNA"/>
</dbReference>
<feature type="domain" description="TonB-dependent receptor plug" evidence="9">
    <location>
        <begin position="142"/>
        <end position="248"/>
    </location>
</feature>
<keyword evidence="4 7" id="KW-0812">Transmembrane</keyword>
<keyword evidence="11" id="KW-1185">Reference proteome</keyword>
<dbReference type="InterPro" id="IPR037066">
    <property type="entry name" value="Plug_dom_sf"/>
</dbReference>
<evidence type="ECO:0000256" key="4">
    <source>
        <dbReference type="ARBA" id="ARBA00022692"/>
    </source>
</evidence>
<evidence type="ECO:0000256" key="2">
    <source>
        <dbReference type="ARBA" id="ARBA00022448"/>
    </source>
</evidence>
<dbReference type="NCBIfam" id="TIGR04057">
    <property type="entry name" value="SusC_RagA_signa"/>
    <property type="match status" value="1"/>
</dbReference>
<keyword evidence="5 7" id="KW-0472">Membrane</keyword>
<keyword evidence="3 7" id="KW-1134">Transmembrane beta strand</keyword>
<dbReference type="Pfam" id="PF13715">
    <property type="entry name" value="CarbopepD_reg_2"/>
    <property type="match status" value="1"/>
</dbReference>
<protein>
    <submittedName>
        <fullName evidence="10">TonB-dependent receptor</fullName>
    </submittedName>
</protein>
<evidence type="ECO:0000256" key="8">
    <source>
        <dbReference type="SAM" id="SignalP"/>
    </source>
</evidence>
<proteinExistence type="inferred from homology"/>
<dbReference type="Gene3D" id="2.40.170.20">
    <property type="entry name" value="TonB-dependent receptor, beta-barrel domain"/>
    <property type="match status" value="1"/>
</dbReference>
<name>A0ABT6YWC0_9BACT</name>
<dbReference type="SUPFAM" id="SSF56935">
    <property type="entry name" value="Porins"/>
    <property type="match status" value="1"/>
</dbReference>
<dbReference type="Gene3D" id="2.170.130.10">
    <property type="entry name" value="TonB-dependent receptor, plug domain"/>
    <property type="match status" value="1"/>
</dbReference>
<comment type="similarity">
    <text evidence="7">Belongs to the TonB-dependent receptor family.</text>
</comment>
<dbReference type="SUPFAM" id="SSF49464">
    <property type="entry name" value="Carboxypeptidase regulatory domain-like"/>
    <property type="match status" value="1"/>
</dbReference>
<dbReference type="Gene3D" id="2.60.40.1120">
    <property type="entry name" value="Carboxypeptidase-like, regulatory domain"/>
    <property type="match status" value="1"/>
</dbReference>
<dbReference type="InterPro" id="IPR039426">
    <property type="entry name" value="TonB-dep_rcpt-like"/>
</dbReference>
<accession>A0ABT6YWC0</accession>
<dbReference type="InterPro" id="IPR023997">
    <property type="entry name" value="TonB-dep_OMP_SusC/RagA_CS"/>
</dbReference>
<evidence type="ECO:0000256" key="3">
    <source>
        <dbReference type="ARBA" id="ARBA00022452"/>
    </source>
</evidence>
<feature type="signal peptide" evidence="8">
    <location>
        <begin position="1"/>
        <end position="35"/>
    </location>
</feature>
<keyword evidence="2 7" id="KW-0813">Transport</keyword>
<dbReference type="InterPro" id="IPR008969">
    <property type="entry name" value="CarboxyPept-like_regulatory"/>
</dbReference>
<evidence type="ECO:0000256" key="6">
    <source>
        <dbReference type="ARBA" id="ARBA00023237"/>
    </source>
</evidence>
<comment type="subcellular location">
    <subcellularLocation>
        <location evidence="1 7">Cell outer membrane</location>
        <topology evidence="1 7">Multi-pass membrane protein</topology>
    </subcellularLocation>
</comment>
<evidence type="ECO:0000313" key="11">
    <source>
        <dbReference type="Proteomes" id="UP001225761"/>
    </source>
</evidence>
<evidence type="ECO:0000256" key="1">
    <source>
        <dbReference type="ARBA" id="ARBA00004571"/>
    </source>
</evidence>
<evidence type="ECO:0000259" key="9">
    <source>
        <dbReference type="Pfam" id="PF07715"/>
    </source>
</evidence>
<dbReference type="NCBIfam" id="TIGR04056">
    <property type="entry name" value="OMP_RagA_SusC"/>
    <property type="match status" value="1"/>
</dbReference>
<dbReference type="Pfam" id="PF07715">
    <property type="entry name" value="Plug"/>
    <property type="match status" value="1"/>
</dbReference>
<sequence length="1030" mass="113196">MIFTLSKKIRRKSLMYACTPMVLASLFPLAQSSVAATLTNPHANTIAKITKTEITGTVKDQNGVALPGVSVKIKGTTIGTTTDGNGNFKLNLPTGNETLVFSMIGYGALEVPANGRTQIQVSLKEEVSALDEVVVIGYGTTKKRDLTGSVVSIREADITATPVNNVMEALQGKIAGADINRTSGAVGTDADVLLRGNRSVYGDNSPLYIVDGIQASYSQINPSDIATIDVLKDASSTAIYGSAGANGVIIITTKKGKEGKTTIDFDSFYGISGQPHFTKSMIGEEYMTYRRELYRTTNGMYPNDVSQIFTNVNILNAYNEGKWINWTDQLTNKAATQEKYNLSFTTGGSKTKVYTSFLYTKESGILERENQTRGGVRLNIDHTLNRWAKVGTNLNLNYTVRNARNNNIFTKSIPAFPLGTPRDEMGNIIPEFIDGELTPLGDEIPNQYSDNTRSTYGMLNGYLEITPMKGLSLRSNIGFTVNDSRQGRYIGKQSTALPPNGYTLPLATLNNFYGYGYIWENTATYNTTIKNDHNLTVTGITSWADSRSETNNSLGQGQDLDSYLFYNIGNGTQKVGIGSGYQKKTRLSFAGRVNYSYKGKYLLTLTNRWDGVSHLAAGHKWSAFPSAAFAWRISDESFMANTKRILSDLKLRVGYGITGNSGGMDAYSSQTQAITYQAVSLNGALVPNVQNVGTFSNPAITWEKSYNLNLGMDVSLLNNRIDLSVDWYNTNTEGLLFKRTLPITAAITAWGSPLQTWQNIGITNNTGVEVSLRTVNISNSKFKWTSNFSFTRNREKIVDLPDGDIIAEKLFEGYPVKSHYDFKYLGIWSTGEEEEALKYGAKPGYVKIATNERITNGVSDGGVHTYTDYDKMILGSAAPKWLLGVNNTFNYKGFDLGAFVMVRWGQMIQSKLLGWYRANDDGQPAGIDYWTPENQGAYFPRPGIASTTGIASLTYTDGSFLKLKTVTLGYTLPENVRKRALMSKARVYASVYNPLVITKDQTIRDTDPETNGSDTFPLFATFVLGLNVSF</sequence>
<dbReference type="InterPro" id="IPR012910">
    <property type="entry name" value="Plug_dom"/>
</dbReference>
<evidence type="ECO:0000256" key="5">
    <source>
        <dbReference type="ARBA" id="ARBA00023136"/>
    </source>
</evidence>
<dbReference type="InterPro" id="IPR023996">
    <property type="entry name" value="TonB-dep_OMP_SusC/RagA"/>
</dbReference>
<evidence type="ECO:0000313" key="10">
    <source>
        <dbReference type="EMBL" id="MDI9873169.1"/>
    </source>
</evidence>
<keyword evidence="10" id="KW-0675">Receptor</keyword>
<keyword evidence="8" id="KW-0732">Signal</keyword>
<evidence type="ECO:0000256" key="7">
    <source>
        <dbReference type="PROSITE-ProRule" id="PRU01360"/>
    </source>
</evidence>
<dbReference type="PROSITE" id="PS52016">
    <property type="entry name" value="TONB_DEPENDENT_REC_3"/>
    <property type="match status" value="1"/>
</dbReference>
<dbReference type="Proteomes" id="UP001225761">
    <property type="component" value="Unassembled WGS sequence"/>
</dbReference>
<reference evidence="10 11" key="1">
    <citation type="submission" date="2023-05" db="EMBL/GenBank/DDBJ databases">
        <title>Novel species of genus Flectobacillus isolated from stream in China.</title>
        <authorList>
            <person name="Lu H."/>
        </authorList>
    </citation>
    <scope>NUCLEOTIDE SEQUENCE [LARGE SCALE GENOMIC DNA]</scope>
    <source>
        <strain evidence="10 11">LFS242W</strain>
    </source>
</reference>
<dbReference type="RefSeq" id="WP_283380369.1">
    <property type="nucleotide sequence ID" value="NZ_JASHIE010000001.1"/>
</dbReference>
<feature type="chain" id="PRO_5047413196" evidence="8">
    <location>
        <begin position="36"/>
        <end position="1030"/>
    </location>
</feature>
<organism evidence="10 11">
    <name type="scientific">Flectobacillus rivi</name>
    <dbReference type="NCBI Taxonomy" id="2984209"/>
    <lineage>
        <taxon>Bacteria</taxon>
        <taxon>Pseudomonadati</taxon>
        <taxon>Bacteroidota</taxon>
        <taxon>Cytophagia</taxon>
        <taxon>Cytophagales</taxon>
        <taxon>Flectobacillaceae</taxon>
        <taxon>Flectobacillus</taxon>
    </lineage>
</organism>
<keyword evidence="6 7" id="KW-0998">Cell outer membrane</keyword>